<evidence type="ECO:0000313" key="4">
    <source>
        <dbReference type="Proteomes" id="UP000240419"/>
    </source>
</evidence>
<sequence length="198" mass="22291">MQILLIRHGQSEADILNVHEGKADFPLTDEGRKQARRMAARVLEQFPPDFIWASTLKRASETASILADTVGCPVQYIPELQEHNNGDLAGKPLEEVPFPWGILPHERLGGDGESKIEFRARGEQIYSAIRHLSTSYKRIAIVSHGGMISRIIESYLQLPVLHDIYFGTGDTGIHLLEYNEYGRLIHFTNSTTHLDSMD</sequence>
<feature type="active site" description="Tele-phosphohistidine intermediate" evidence="1">
    <location>
        <position position="8"/>
    </location>
</feature>
<dbReference type="GO" id="GO:0016791">
    <property type="term" value="F:phosphatase activity"/>
    <property type="evidence" value="ECO:0007669"/>
    <property type="project" value="TreeGrafter"/>
</dbReference>
<evidence type="ECO:0000256" key="1">
    <source>
        <dbReference type="PIRSR" id="PIRSR613078-1"/>
    </source>
</evidence>
<evidence type="ECO:0000313" key="3">
    <source>
        <dbReference type="EMBL" id="PSJ93204.1"/>
    </source>
</evidence>
<dbReference type="Gene3D" id="3.40.50.1240">
    <property type="entry name" value="Phosphoglycerate mutase-like"/>
    <property type="match status" value="1"/>
</dbReference>
<keyword evidence="4" id="KW-1185">Reference proteome</keyword>
<dbReference type="Pfam" id="PF00300">
    <property type="entry name" value="His_Phos_1"/>
    <property type="match status" value="1"/>
</dbReference>
<feature type="active site" description="Proton donor/acceptor" evidence="1">
    <location>
        <position position="82"/>
    </location>
</feature>
<dbReference type="InterPro" id="IPR029033">
    <property type="entry name" value="His_PPase_superfam"/>
</dbReference>
<comment type="caution">
    <text evidence="3">The sequence shown here is derived from an EMBL/GenBank/DDBJ whole genome shotgun (WGS) entry which is preliminary data.</text>
</comment>
<proteinExistence type="predicted"/>
<dbReference type="Proteomes" id="UP000240419">
    <property type="component" value="Unassembled WGS sequence"/>
</dbReference>
<organism evidence="3 4">
    <name type="scientific">Brevibacillus fortis</name>
    <dbReference type="NCBI Taxonomy" id="2126352"/>
    <lineage>
        <taxon>Bacteria</taxon>
        <taxon>Bacillati</taxon>
        <taxon>Bacillota</taxon>
        <taxon>Bacilli</taxon>
        <taxon>Bacillales</taxon>
        <taxon>Paenibacillaceae</taxon>
        <taxon>Brevibacillus</taxon>
    </lineage>
</organism>
<accession>A0A2P7V1W0</accession>
<protein>
    <submittedName>
        <fullName evidence="3">Histidine phosphatase family protein</fullName>
    </submittedName>
</protein>
<dbReference type="AlphaFoldDB" id="A0A2P7V1W0"/>
<dbReference type="PANTHER" id="PTHR48100">
    <property type="entry name" value="BROAD-SPECIFICITY PHOSPHATASE YOR283W-RELATED"/>
    <property type="match status" value="1"/>
</dbReference>
<evidence type="ECO:0000256" key="2">
    <source>
        <dbReference type="PIRSR" id="PIRSR613078-2"/>
    </source>
</evidence>
<dbReference type="RefSeq" id="WP_106840258.1">
    <property type="nucleotide sequence ID" value="NZ_JBCNIW010000039.1"/>
</dbReference>
<reference evidence="3 4" key="1">
    <citation type="submission" date="2018-03" db="EMBL/GenBank/DDBJ databases">
        <title>Brevisbacillus phylogenomics.</title>
        <authorList>
            <person name="Dunlap C."/>
        </authorList>
    </citation>
    <scope>NUCLEOTIDE SEQUENCE [LARGE SCALE GENOMIC DNA]</scope>
    <source>
        <strain evidence="3 4">NRRL NRS-1210</strain>
    </source>
</reference>
<dbReference type="InterPro" id="IPR050275">
    <property type="entry name" value="PGM_Phosphatase"/>
</dbReference>
<dbReference type="OrthoDB" id="9782128at2"/>
<gene>
    <name evidence="3" type="ORF">C7R93_18805</name>
</gene>
<name>A0A2P7V1W0_9BACL</name>
<dbReference type="SMART" id="SM00855">
    <property type="entry name" value="PGAM"/>
    <property type="match status" value="1"/>
</dbReference>
<feature type="binding site" evidence="2">
    <location>
        <position position="58"/>
    </location>
    <ligand>
        <name>substrate</name>
    </ligand>
</feature>
<dbReference type="SUPFAM" id="SSF53254">
    <property type="entry name" value="Phosphoglycerate mutase-like"/>
    <property type="match status" value="1"/>
</dbReference>
<dbReference type="GO" id="GO:0005737">
    <property type="term" value="C:cytoplasm"/>
    <property type="evidence" value="ECO:0007669"/>
    <property type="project" value="TreeGrafter"/>
</dbReference>
<dbReference type="PANTHER" id="PTHR48100:SF59">
    <property type="entry name" value="ADENOSYLCOBALAMIN_ALPHA-RIBAZOLE PHOSPHATASE"/>
    <property type="match status" value="1"/>
</dbReference>
<dbReference type="EMBL" id="PXZM01000030">
    <property type="protein sequence ID" value="PSJ93204.1"/>
    <property type="molecule type" value="Genomic_DNA"/>
</dbReference>
<dbReference type="InterPro" id="IPR013078">
    <property type="entry name" value="His_Pase_superF_clade-1"/>
</dbReference>
<dbReference type="CDD" id="cd07067">
    <property type="entry name" value="HP_PGM_like"/>
    <property type="match status" value="1"/>
</dbReference>